<evidence type="ECO:0000259" key="3">
    <source>
        <dbReference type="Pfam" id="PF00534"/>
    </source>
</evidence>
<feature type="domain" description="Glycosyl transferase family 1" evidence="3">
    <location>
        <begin position="198"/>
        <end position="361"/>
    </location>
</feature>
<evidence type="ECO:0000256" key="2">
    <source>
        <dbReference type="ARBA" id="ARBA00022679"/>
    </source>
</evidence>
<dbReference type="InterPro" id="IPR001296">
    <property type="entry name" value="Glyco_trans_1"/>
</dbReference>
<dbReference type="EMBL" id="JACSQR010000019">
    <property type="protein sequence ID" value="MBD7947945.1"/>
    <property type="molecule type" value="Genomic_DNA"/>
</dbReference>
<dbReference type="SUPFAM" id="SSF53756">
    <property type="entry name" value="UDP-Glycosyltransferase/glycogen phosphorylase"/>
    <property type="match status" value="1"/>
</dbReference>
<evidence type="ECO:0000313" key="5">
    <source>
        <dbReference type="Proteomes" id="UP000606724"/>
    </source>
</evidence>
<evidence type="ECO:0000313" key="4">
    <source>
        <dbReference type="EMBL" id="MBD7947945.1"/>
    </source>
</evidence>
<dbReference type="PANTHER" id="PTHR12526:SF510">
    <property type="entry name" value="D-INOSITOL 3-PHOSPHATE GLYCOSYLTRANSFERASE"/>
    <property type="match status" value="1"/>
</dbReference>
<dbReference type="PANTHER" id="PTHR12526">
    <property type="entry name" value="GLYCOSYLTRANSFERASE"/>
    <property type="match status" value="1"/>
</dbReference>
<keyword evidence="1" id="KW-0328">Glycosyltransferase</keyword>
<accession>A0ABR8RJM9</accession>
<organism evidence="4 5">
    <name type="scientific">Psychrobacter communis</name>
    <dbReference type="NCBI Taxonomy" id="2762238"/>
    <lineage>
        <taxon>Bacteria</taxon>
        <taxon>Pseudomonadati</taxon>
        <taxon>Pseudomonadota</taxon>
        <taxon>Gammaproteobacteria</taxon>
        <taxon>Moraxellales</taxon>
        <taxon>Moraxellaceae</taxon>
        <taxon>Psychrobacter</taxon>
    </lineage>
</organism>
<dbReference type="RefSeq" id="WP_191691718.1">
    <property type="nucleotide sequence ID" value="NZ_JACSQR010000019.1"/>
</dbReference>
<evidence type="ECO:0000256" key="1">
    <source>
        <dbReference type="ARBA" id="ARBA00022676"/>
    </source>
</evidence>
<name>A0ABR8RJM9_9GAMM</name>
<dbReference type="Proteomes" id="UP000606724">
    <property type="component" value="Unassembled WGS sequence"/>
</dbReference>
<keyword evidence="2" id="KW-0808">Transferase</keyword>
<keyword evidence="5" id="KW-1185">Reference proteome</keyword>
<reference evidence="4 5" key="1">
    <citation type="submission" date="2020-08" db="EMBL/GenBank/DDBJ databases">
        <title>A Genomic Blueprint of the Chicken Gut Microbiome.</title>
        <authorList>
            <person name="Gilroy R."/>
            <person name="Ravi A."/>
            <person name="Getino M."/>
            <person name="Pursley I."/>
            <person name="Horton D.L."/>
            <person name="Alikhan N.-F."/>
            <person name="Baker D."/>
            <person name="Gharbi K."/>
            <person name="Hall N."/>
            <person name="Watson M."/>
            <person name="Adriaenssens E.M."/>
            <person name="Foster-Nyarko E."/>
            <person name="Jarju S."/>
            <person name="Secka A."/>
            <person name="Antonio M."/>
            <person name="Oren A."/>
            <person name="Chaudhuri R."/>
            <person name="La Ragione R.M."/>
            <person name="Hildebrand F."/>
            <person name="Pallen M.J."/>
        </authorList>
    </citation>
    <scope>NUCLEOTIDE SEQUENCE [LARGE SCALE GENOMIC DNA]</scope>
    <source>
        <strain evidence="4 5">Sa4CVA2</strain>
    </source>
</reference>
<sequence>MKVIFLEAVQSFGGARKSTLELAKRMQDIGHDVLIVDFWGCVDSFINKIHDYNLQYIILDKRDSPILISDPNKVKKVKNTISYSTHQLKYRAKFKKIVDEFQPDIVCVNNIKCLTILQPNSSYKIDYFVRGWFEGHKLTSKTRFLLKAYQPRFLTVSQSTRQAVYTSGLAKLKNIKVLHSVISDKVFKSYEPSYTKFSKENPIRILHSGGFLPSKGQHIALEIAKKLEEKSISYKLTLTGIIYSGTASKKYYEHIISLIRQYQLQENVEIVLNKSDIIDYFKSCDILIHPSETEGLPRVALESFSFGKPVIANPVGGVTDVVLHNFTGFITDYNDINQYVEYISSYTNNLELYILHSQNARNLIQQNYLDSHQYNLINKTYPLK</sequence>
<protein>
    <submittedName>
        <fullName evidence="4">Glycosyltransferase family 4 protein</fullName>
    </submittedName>
</protein>
<gene>
    <name evidence="4" type="ORF">H9653_07935</name>
</gene>
<dbReference type="CDD" id="cd03801">
    <property type="entry name" value="GT4_PimA-like"/>
    <property type="match status" value="1"/>
</dbReference>
<dbReference type="Gene3D" id="3.40.50.2000">
    <property type="entry name" value="Glycogen Phosphorylase B"/>
    <property type="match status" value="2"/>
</dbReference>
<proteinExistence type="predicted"/>
<dbReference type="Pfam" id="PF00534">
    <property type="entry name" value="Glycos_transf_1"/>
    <property type="match status" value="1"/>
</dbReference>
<comment type="caution">
    <text evidence="4">The sequence shown here is derived from an EMBL/GenBank/DDBJ whole genome shotgun (WGS) entry which is preliminary data.</text>
</comment>